<keyword evidence="2" id="KW-1185">Reference proteome</keyword>
<proteinExistence type="predicted"/>
<accession>A0A8H4NRE1</accession>
<dbReference type="Proteomes" id="UP000554235">
    <property type="component" value="Unassembled WGS sequence"/>
</dbReference>
<protein>
    <submittedName>
        <fullName evidence="1">Uncharacterized protein</fullName>
    </submittedName>
</protein>
<evidence type="ECO:0000313" key="2">
    <source>
        <dbReference type="Proteomes" id="UP000554235"/>
    </source>
</evidence>
<name>A0A8H4NRE1_9HYPO</name>
<evidence type="ECO:0000313" key="1">
    <source>
        <dbReference type="EMBL" id="KAF4442413.1"/>
    </source>
</evidence>
<dbReference type="EMBL" id="JAADYS010003779">
    <property type="protein sequence ID" value="KAF4442413.1"/>
    <property type="molecule type" value="Genomic_DNA"/>
</dbReference>
<sequence length="87" mass="9592">MVDAAGALAERMTSPKTLRILTHSLPSFEIQSLDVLTGKTMILDDDMAWGEDGKMVEEDSEPESELLDDDFGPDEFLVDVSVDDNMV</sequence>
<gene>
    <name evidence="1" type="ORF">FALBO_17297</name>
</gene>
<dbReference type="AlphaFoldDB" id="A0A8H4NRE1"/>
<organism evidence="1 2">
    <name type="scientific">Fusarium albosuccineum</name>
    <dbReference type="NCBI Taxonomy" id="1237068"/>
    <lineage>
        <taxon>Eukaryota</taxon>
        <taxon>Fungi</taxon>
        <taxon>Dikarya</taxon>
        <taxon>Ascomycota</taxon>
        <taxon>Pezizomycotina</taxon>
        <taxon>Sordariomycetes</taxon>
        <taxon>Hypocreomycetidae</taxon>
        <taxon>Hypocreales</taxon>
        <taxon>Nectriaceae</taxon>
        <taxon>Fusarium</taxon>
        <taxon>Fusarium decemcellulare species complex</taxon>
    </lineage>
</organism>
<dbReference type="OrthoDB" id="3637487at2759"/>
<reference evidence="1 2" key="1">
    <citation type="submission" date="2020-01" db="EMBL/GenBank/DDBJ databases">
        <title>Identification and distribution of gene clusters putatively required for synthesis of sphingolipid metabolism inhibitors in phylogenetically diverse species of the filamentous fungus Fusarium.</title>
        <authorList>
            <person name="Kim H.-S."/>
            <person name="Busman M."/>
            <person name="Brown D.W."/>
            <person name="Divon H."/>
            <person name="Uhlig S."/>
            <person name="Proctor R.H."/>
        </authorList>
    </citation>
    <scope>NUCLEOTIDE SEQUENCE [LARGE SCALE GENOMIC DNA]</scope>
    <source>
        <strain evidence="1 2">NRRL 20459</strain>
    </source>
</reference>
<feature type="non-terminal residue" evidence="1">
    <location>
        <position position="1"/>
    </location>
</feature>
<comment type="caution">
    <text evidence="1">The sequence shown here is derived from an EMBL/GenBank/DDBJ whole genome shotgun (WGS) entry which is preliminary data.</text>
</comment>